<name>A0AAR5QEK0_DENPD</name>
<dbReference type="GO" id="GO:0000978">
    <property type="term" value="F:RNA polymerase II cis-regulatory region sequence-specific DNA binding"/>
    <property type="evidence" value="ECO:0007669"/>
    <property type="project" value="TreeGrafter"/>
</dbReference>
<dbReference type="KEGG" id="dpa:109545388"/>
<evidence type="ECO:0000313" key="12">
    <source>
        <dbReference type="Proteomes" id="UP000019118"/>
    </source>
</evidence>
<dbReference type="PROSITE" id="PS00354">
    <property type="entry name" value="HMGI_Y"/>
    <property type="match status" value="1"/>
</dbReference>
<dbReference type="PROSITE" id="PS50157">
    <property type="entry name" value="ZINC_FINGER_C2H2_2"/>
    <property type="match status" value="2"/>
</dbReference>
<evidence type="ECO:0000256" key="1">
    <source>
        <dbReference type="ARBA" id="ARBA00004123"/>
    </source>
</evidence>
<dbReference type="Pfam" id="PF00651">
    <property type="entry name" value="BTB"/>
    <property type="match status" value="1"/>
</dbReference>
<dbReference type="InterPro" id="IPR013087">
    <property type="entry name" value="Znf_C2H2_type"/>
</dbReference>
<dbReference type="InterPro" id="IPR011333">
    <property type="entry name" value="SKP1/BTB/POZ_sf"/>
</dbReference>
<keyword evidence="4 7" id="KW-0863">Zinc-finger</keyword>
<evidence type="ECO:0000256" key="2">
    <source>
        <dbReference type="ARBA" id="ARBA00022723"/>
    </source>
</evidence>
<dbReference type="PROSITE" id="PS00028">
    <property type="entry name" value="ZINC_FINGER_C2H2_1"/>
    <property type="match status" value="2"/>
</dbReference>
<dbReference type="GO" id="GO:0008270">
    <property type="term" value="F:zinc ion binding"/>
    <property type="evidence" value="ECO:0007669"/>
    <property type="project" value="UniProtKB-KW"/>
</dbReference>
<dbReference type="CDD" id="cd18315">
    <property type="entry name" value="BTB_POZ_BAB-like"/>
    <property type="match status" value="1"/>
</dbReference>
<keyword evidence="12" id="KW-1185">Reference proteome</keyword>
<reference evidence="11" key="2">
    <citation type="submission" date="2024-08" db="UniProtKB">
        <authorList>
            <consortium name="EnsemblMetazoa"/>
        </authorList>
    </citation>
    <scope>IDENTIFICATION</scope>
</reference>
<dbReference type="InterPro" id="IPR050457">
    <property type="entry name" value="ZnFinger_BTB_dom_contain"/>
</dbReference>
<feature type="domain" description="C2H2-type" evidence="10">
    <location>
        <begin position="254"/>
        <end position="281"/>
    </location>
</feature>
<dbReference type="AlphaFoldDB" id="A0AAR5QEK0"/>
<sequence length="548" mass="61939">MAYSLVLCCSASNMKSPQSKPVRLLQEKFQENLESMLKVLLKDEVLSDITIHCNDGFVRAHRVVLAAFSSYFKKVFQEHPEHQVAYILHGINVEQLKSLVELIYSGSTEIPSDKTGALCDIAEEFGIKPIIDENDKNLSGTPSRDTRFRGQKRVAVDFENASLENPDGSTNLTAVQIKNEPIVSPESETPSNKMPENFVIPSANCYPASAPSPNCARLATNLSMSESNGFSISSLPLNAEARRKSNWALKQRKYKCTLCSSSFKRASHLSRHQLVHTGERPFACDQCDKAFSRHDKLKNHIRKTHSLDYSENISDSVPEEKEVYTMGHVRMNVPHSETSEELTRVTREDLLVHMTKSEQYFEPETTATDEPVLPVSLPNTPPKKGRGRPRKYPPVTVPLIKRPRGRPRLNPDDRAGLRFKRRREDESPERPDQEKPTNQQRENYDLTNMPFGDLDYLTKRVTMTPNPEKFEETNSSDQPYIEPLIEIECGQGSSKQIREEEEEEDTVLHHHTAGAFLQNIGLLETSVVSKMEIGETTISVSKTESISK</sequence>
<evidence type="ECO:0000256" key="8">
    <source>
        <dbReference type="SAM" id="MobiDB-lite"/>
    </source>
</evidence>
<feature type="domain" description="C2H2-type" evidence="10">
    <location>
        <begin position="282"/>
        <end position="310"/>
    </location>
</feature>
<evidence type="ECO:0000259" key="10">
    <source>
        <dbReference type="PROSITE" id="PS50157"/>
    </source>
</evidence>
<dbReference type="PANTHER" id="PTHR46105:SF28">
    <property type="entry name" value="ZINC FINGER PROTEIN 37-LIKE"/>
    <property type="match status" value="1"/>
</dbReference>
<dbReference type="InterPro" id="IPR000637">
    <property type="entry name" value="HMGI/Y_DNA-bd_CS"/>
</dbReference>
<feature type="compositionally biased region" description="Basic and acidic residues" evidence="8">
    <location>
        <begin position="409"/>
        <end position="435"/>
    </location>
</feature>
<evidence type="ECO:0000256" key="6">
    <source>
        <dbReference type="ARBA" id="ARBA00023242"/>
    </source>
</evidence>
<dbReference type="FunFam" id="3.30.160.60:FF:000145">
    <property type="entry name" value="Zinc finger protein 574"/>
    <property type="match status" value="1"/>
</dbReference>
<keyword evidence="2" id="KW-0479">Metal-binding</keyword>
<evidence type="ECO:0000256" key="7">
    <source>
        <dbReference type="PROSITE-ProRule" id="PRU00042"/>
    </source>
</evidence>
<proteinExistence type="predicted"/>
<keyword evidence="5" id="KW-0862">Zinc</keyword>
<dbReference type="GeneID" id="109545388"/>
<dbReference type="Proteomes" id="UP000019118">
    <property type="component" value="Unassembled WGS sequence"/>
</dbReference>
<dbReference type="EnsemblMetazoa" id="XM_019916053.1">
    <property type="protein sequence ID" value="XP_019771612.1"/>
    <property type="gene ID" value="LOC109545388"/>
</dbReference>
<keyword evidence="3" id="KW-0677">Repeat</keyword>
<feature type="region of interest" description="Disordered" evidence="8">
    <location>
        <begin position="357"/>
        <end position="451"/>
    </location>
</feature>
<accession>A0AAR5QEK0</accession>
<dbReference type="Gene3D" id="3.30.160.60">
    <property type="entry name" value="Classic Zinc Finger"/>
    <property type="match status" value="2"/>
</dbReference>
<evidence type="ECO:0000313" key="11">
    <source>
        <dbReference type="EnsemblMetazoa" id="XP_019771612.1"/>
    </source>
</evidence>
<comment type="subcellular location">
    <subcellularLocation>
        <location evidence="1">Nucleus</location>
    </subcellularLocation>
</comment>
<organism evidence="11 12">
    <name type="scientific">Dendroctonus ponderosae</name>
    <name type="common">Mountain pine beetle</name>
    <dbReference type="NCBI Taxonomy" id="77166"/>
    <lineage>
        <taxon>Eukaryota</taxon>
        <taxon>Metazoa</taxon>
        <taxon>Ecdysozoa</taxon>
        <taxon>Arthropoda</taxon>
        <taxon>Hexapoda</taxon>
        <taxon>Insecta</taxon>
        <taxon>Pterygota</taxon>
        <taxon>Neoptera</taxon>
        <taxon>Endopterygota</taxon>
        <taxon>Coleoptera</taxon>
        <taxon>Polyphaga</taxon>
        <taxon>Cucujiformia</taxon>
        <taxon>Curculionidae</taxon>
        <taxon>Scolytinae</taxon>
        <taxon>Dendroctonus</taxon>
    </lineage>
</organism>
<dbReference type="SMART" id="SM00384">
    <property type="entry name" value="AT_hook"/>
    <property type="match status" value="2"/>
</dbReference>
<dbReference type="InterPro" id="IPR036236">
    <property type="entry name" value="Znf_C2H2_sf"/>
</dbReference>
<dbReference type="SUPFAM" id="SSF57667">
    <property type="entry name" value="beta-beta-alpha zinc fingers"/>
    <property type="match status" value="1"/>
</dbReference>
<dbReference type="InterPro" id="IPR017956">
    <property type="entry name" value="AT_hook_DNA-bd_motif"/>
</dbReference>
<feature type="domain" description="BTB" evidence="9">
    <location>
        <begin position="47"/>
        <end position="112"/>
    </location>
</feature>
<dbReference type="Pfam" id="PF00096">
    <property type="entry name" value="zf-C2H2"/>
    <property type="match status" value="2"/>
</dbReference>
<evidence type="ECO:0000259" key="9">
    <source>
        <dbReference type="PROSITE" id="PS50097"/>
    </source>
</evidence>
<dbReference type="FunFam" id="3.30.160.60:FF:002711">
    <property type="entry name" value="Zinc finger protein 16"/>
    <property type="match status" value="1"/>
</dbReference>
<dbReference type="SMART" id="SM00355">
    <property type="entry name" value="ZnF_C2H2"/>
    <property type="match status" value="2"/>
</dbReference>
<evidence type="ECO:0000256" key="4">
    <source>
        <dbReference type="ARBA" id="ARBA00022771"/>
    </source>
</evidence>
<dbReference type="SUPFAM" id="SSF54695">
    <property type="entry name" value="POZ domain"/>
    <property type="match status" value="1"/>
</dbReference>
<evidence type="ECO:0008006" key="13">
    <source>
        <dbReference type="Google" id="ProtNLM"/>
    </source>
</evidence>
<keyword evidence="6" id="KW-0539">Nucleus</keyword>
<evidence type="ECO:0000256" key="3">
    <source>
        <dbReference type="ARBA" id="ARBA00022737"/>
    </source>
</evidence>
<dbReference type="PANTHER" id="PTHR46105">
    <property type="entry name" value="AGAP004733-PA"/>
    <property type="match status" value="1"/>
</dbReference>
<dbReference type="PROSITE" id="PS50097">
    <property type="entry name" value="BTB"/>
    <property type="match status" value="1"/>
</dbReference>
<dbReference type="InterPro" id="IPR000210">
    <property type="entry name" value="BTB/POZ_dom"/>
</dbReference>
<dbReference type="GO" id="GO:0005634">
    <property type="term" value="C:nucleus"/>
    <property type="evidence" value="ECO:0007669"/>
    <property type="project" value="UniProtKB-SubCell"/>
</dbReference>
<dbReference type="Gene3D" id="3.30.710.10">
    <property type="entry name" value="Potassium Channel Kv1.1, Chain A"/>
    <property type="match status" value="1"/>
</dbReference>
<evidence type="ECO:0000256" key="5">
    <source>
        <dbReference type="ARBA" id="ARBA00022833"/>
    </source>
</evidence>
<protein>
    <recommendedName>
        <fullName evidence="13">BTB domain-containing protein</fullName>
    </recommendedName>
</protein>
<dbReference type="SMART" id="SM00225">
    <property type="entry name" value="BTB"/>
    <property type="match status" value="1"/>
</dbReference>
<reference evidence="12" key="1">
    <citation type="journal article" date="2013" name="Genome Biol.">
        <title>Draft genome of the mountain pine beetle, Dendroctonus ponderosae Hopkins, a major forest pest.</title>
        <authorList>
            <person name="Keeling C.I."/>
            <person name="Yuen M.M."/>
            <person name="Liao N.Y."/>
            <person name="Docking T.R."/>
            <person name="Chan S.K."/>
            <person name="Taylor G.A."/>
            <person name="Palmquist D.L."/>
            <person name="Jackman S.D."/>
            <person name="Nguyen A."/>
            <person name="Li M."/>
            <person name="Henderson H."/>
            <person name="Janes J.K."/>
            <person name="Zhao Y."/>
            <person name="Pandoh P."/>
            <person name="Moore R."/>
            <person name="Sperling F.A."/>
            <person name="Huber D.P."/>
            <person name="Birol I."/>
            <person name="Jones S.J."/>
            <person name="Bohlmann J."/>
        </authorList>
    </citation>
    <scope>NUCLEOTIDE SEQUENCE</scope>
</reference>
<dbReference type="GO" id="GO:0000981">
    <property type="term" value="F:DNA-binding transcription factor activity, RNA polymerase II-specific"/>
    <property type="evidence" value="ECO:0007669"/>
    <property type="project" value="TreeGrafter"/>
</dbReference>